<gene>
    <name evidence="5" type="ORF">CP977_32780</name>
    <name evidence="4" type="ORF">GCM10010497_13190</name>
</gene>
<name>A0AAV4KFD4_9ACTN</name>
<keyword evidence="1" id="KW-0560">Oxidoreductase</keyword>
<feature type="region of interest" description="Disordered" evidence="2">
    <location>
        <begin position="170"/>
        <end position="200"/>
    </location>
</feature>
<reference evidence="5 6" key="2">
    <citation type="submission" date="2017-09" db="EMBL/GenBank/DDBJ databases">
        <authorList>
            <person name="Lee N."/>
            <person name="Cho B.-K."/>
        </authorList>
    </citation>
    <scope>NUCLEOTIDE SEQUENCE [LARGE SCALE GENOMIC DNA]</scope>
    <source>
        <strain evidence="5 6">ATCC 19740</strain>
    </source>
</reference>
<dbReference type="InterPro" id="IPR050268">
    <property type="entry name" value="NADH-dep_flavin_reductase"/>
</dbReference>
<dbReference type="PANTHER" id="PTHR30466">
    <property type="entry name" value="FLAVIN REDUCTASE"/>
    <property type="match status" value="1"/>
</dbReference>
<dbReference type="SMART" id="SM00903">
    <property type="entry name" value="Flavin_Reduct"/>
    <property type="match status" value="1"/>
</dbReference>
<evidence type="ECO:0000256" key="2">
    <source>
        <dbReference type="SAM" id="MobiDB-lite"/>
    </source>
</evidence>
<evidence type="ECO:0000256" key="1">
    <source>
        <dbReference type="ARBA" id="ARBA00023002"/>
    </source>
</evidence>
<dbReference type="GO" id="GO:0010181">
    <property type="term" value="F:FMN binding"/>
    <property type="evidence" value="ECO:0007669"/>
    <property type="project" value="InterPro"/>
</dbReference>
<dbReference type="GO" id="GO:0042602">
    <property type="term" value="F:riboflavin reductase (NADPH) activity"/>
    <property type="evidence" value="ECO:0007669"/>
    <property type="project" value="TreeGrafter"/>
</dbReference>
<dbReference type="Proteomes" id="UP000326029">
    <property type="component" value="Chromosome"/>
</dbReference>
<dbReference type="SUPFAM" id="SSF50475">
    <property type="entry name" value="FMN-binding split barrel"/>
    <property type="match status" value="1"/>
</dbReference>
<dbReference type="EMBL" id="CP023693">
    <property type="protein sequence ID" value="QEV36362.1"/>
    <property type="molecule type" value="Genomic_DNA"/>
</dbReference>
<sequence>MSHKRPISRVCRAAIGAKRSPPPEKRSGSRPNPQEPTVADGFTEALDYPMYVVTAATADGERAGCLVGFASPCSIHPPRFMAWLSTANHTYRVACRASHLAVHVLRDDQKETAALFGGRTGDDTDKFARVDWRPGEGGAPVLADCRAWLVGEIRERVGGGDHVGFLLAPVEQSPPGPSDPSGAPLLRLGDVTDLTPGHPA</sequence>
<reference evidence="4" key="3">
    <citation type="submission" date="2023-08" db="EMBL/GenBank/DDBJ databases">
        <authorList>
            <person name="Sun Q."/>
            <person name="Ohkuma M."/>
        </authorList>
    </citation>
    <scope>NUCLEOTIDE SEQUENCE</scope>
    <source>
        <strain evidence="4">JCM 4205</strain>
    </source>
</reference>
<protein>
    <submittedName>
        <fullName evidence="5">Flavin reductase</fullName>
    </submittedName>
    <submittedName>
        <fullName evidence="4">Oxidoreductase</fullName>
    </submittedName>
</protein>
<keyword evidence="6" id="KW-1185">Reference proteome</keyword>
<dbReference type="AlphaFoldDB" id="A0AAV4KFD4"/>
<dbReference type="InterPro" id="IPR002563">
    <property type="entry name" value="Flavin_Rdtase-like_dom"/>
</dbReference>
<reference evidence="4 7" key="1">
    <citation type="journal article" date="2014" name="Int. J. Syst. Evol. Microbiol.">
        <title>Complete genome sequence of Corynebacterium casei LMG S-19264T (=DSM 44701T), isolated from a smear-ripened cheese.</title>
        <authorList>
            <consortium name="US DOE Joint Genome Institute (JGI-PGF)"/>
            <person name="Walter F."/>
            <person name="Albersmeier A."/>
            <person name="Kalinowski J."/>
            <person name="Ruckert C."/>
        </authorList>
    </citation>
    <scope>NUCLEOTIDE SEQUENCE [LARGE SCALE GENOMIC DNA]</scope>
    <source>
        <strain evidence="4 7">JCM 4205</strain>
    </source>
</reference>
<evidence type="ECO:0000313" key="7">
    <source>
        <dbReference type="Proteomes" id="UP000642014"/>
    </source>
</evidence>
<organism evidence="4 7">
    <name type="scientific">Streptomyces cinereoruber</name>
    <dbReference type="NCBI Taxonomy" id="67260"/>
    <lineage>
        <taxon>Bacteria</taxon>
        <taxon>Bacillati</taxon>
        <taxon>Actinomycetota</taxon>
        <taxon>Actinomycetes</taxon>
        <taxon>Kitasatosporales</taxon>
        <taxon>Streptomycetaceae</taxon>
        <taxon>Streptomyces</taxon>
    </lineage>
</organism>
<dbReference type="PANTHER" id="PTHR30466:SF15">
    <property type="entry name" value="POSSIBLE OXIDOREDUCTASE"/>
    <property type="match status" value="1"/>
</dbReference>
<evidence type="ECO:0000313" key="5">
    <source>
        <dbReference type="EMBL" id="QEV36362.1"/>
    </source>
</evidence>
<evidence type="ECO:0000313" key="4">
    <source>
        <dbReference type="EMBL" id="GGR12513.1"/>
    </source>
</evidence>
<dbReference type="Proteomes" id="UP000642014">
    <property type="component" value="Unassembled WGS sequence"/>
</dbReference>
<proteinExistence type="predicted"/>
<evidence type="ECO:0000313" key="6">
    <source>
        <dbReference type="Proteomes" id="UP000326029"/>
    </source>
</evidence>
<accession>A0AAV4KFD4</accession>
<dbReference type="Pfam" id="PF01613">
    <property type="entry name" value="Flavin_Reduct"/>
    <property type="match status" value="1"/>
</dbReference>
<evidence type="ECO:0000259" key="3">
    <source>
        <dbReference type="SMART" id="SM00903"/>
    </source>
</evidence>
<feature type="domain" description="Flavin reductase like" evidence="3">
    <location>
        <begin position="46"/>
        <end position="194"/>
    </location>
</feature>
<dbReference type="InterPro" id="IPR012349">
    <property type="entry name" value="Split_barrel_FMN-bd"/>
</dbReference>
<dbReference type="EMBL" id="BMSJ01000002">
    <property type="protein sequence ID" value="GGR12513.1"/>
    <property type="molecule type" value="Genomic_DNA"/>
</dbReference>
<dbReference type="Gene3D" id="2.30.110.10">
    <property type="entry name" value="Electron Transport, Fmn-binding Protein, Chain A"/>
    <property type="match status" value="1"/>
</dbReference>
<feature type="region of interest" description="Disordered" evidence="2">
    <location>
        <begin position="1"/>
        <end position="38"/>
    </location>
</feature>